<keyword evidence="1" id="KW-0472">Membrane</keyword>
<evidence type="ECO:0000313" key="3">
    <source>
        <dbReference type="Proteomes" id="UP000265566"/>
    </source>
</evidence>
<sequence>MLISLLALTLANKFVEDSVVGMPSTISSPLMYLMGFSLVLIWWKIKSKTKLGS</sequence>
<accession>A0A396JF16</accession>
<protein>
    <submittedName>
        <fullName evidence="2">Putative Bile acid:sodium symporter</fullName>
    </submittedName>
</protein>
<evidence type="ECO:0000313" key="2">
    <source>
        <dbReference type="EMBL" id="RHN75025.1"/>
    </source>
</evidence>
<reference evidence="3" key="1">
    <citation type="journal article" date="2018" name="Nat. Plants">
        <title>Whole-genome landscape of Medicago truncatula symbiotic genes.</title>
        <authorList>
            <person name="Pecrix Y."/>
            <person name="Staton S.E."/>
            <person name="Sallet E."/>
            <person name="Lelandais-Briere C."/>
            <person name="Moreau S."/>
            <person name="Carrere S."/>
            <person name="Blein T."/>
            <person name="Jardinaud M.F."/>
            <person name="Latrasse D."/>
            <person name="Zouine M."/>
            <person name="Zahm M."/>
            <person name="Kreplak J."/>
            <person name="Mayjonade B."/>
            <person name="Satge C."/>
            <person name="Perez M."/>
            <person name="Cauet S."/>
            <person name="Marande W."/>
            <person name="Chantry-Darmon C."/>
            <person name="Lopez-Roques C."/>
            <person name="Bouchez O."/>
            <person name="Berard A."/>
            <person name="Debelle F."/>
            <person name="Munos S."/>
            <person name="Bendahmane A."/>
            <person name="Berges H."/>
            <person name="Niebel A."/>
            <person name="Buitink J."/>
            <person name="Frugier F."/>
            <person name="Benhamed M."/>
            <person name="Crespi M."/>
            <person name="Gouzy J."/>
            <person name="Gamas P."/>
        </authorList>
    </citation>
    <scope>NUCLEOTIDE SEQUENCE [LARGE SCALE GENOMIC DNA]</scope>
    <source>
        <strain evidence="3">cv. Jemalong A17</strain>
    </source>
</reference>
<dbReference type="AlphaFoldDB" id="A0A396JF16"/>
<dbReference type="Proteomes" id="UP000265566">
    <property type="component" value="Chromosome 2"/>
</dbReference>
<dbReference type="Gramene" id="rna11172">
    <property type="protein sequence ID" value="RHN75025.1"/>
    <property type="gene ID" value="gene11172"/>
</dbReference>
<comment type="caution">
    <text evidence="2">The sequence shown here is derived from an EMBL/GenBank/DDBJ whole genome shotgun (WGS) entry which is preliminary data.</text>
</comment>
<feature type="transmembrane region" description="Helical" evidence="1">
    <location>
        <begin position="25"/>
        <end position="43"/>
    </location>
</feature>
<keyword evidence="1" id="KW-1133">Transmembrane helix</keyword>
<gene>
    <name evidence="2" type="ORF">MtrunA17_Chr2g0316681</name>
</gene>
<organism evidence="2 3">
    <name type="scientific">Medicago truncatula</name>
    <name type="common">Barrel medic</name>
    <name type="synonym">Medicago tribuloides</name>
    <dbReference type="NCBI Taxonomy" id="3880"/>
    <lineage>
        <taxon>Eukaryota</taxon>
        <taxon>Viridiplantae</taxon>
        <taxon>Streptophyta</taxon>
        <taxon>Embryophyta</taxon>
        <taxon>Tracheophyta</taxon>
        <taxon>Spermatophyta</taxon>
        <taxon>Magnoliopsida</taxon>
        <taxon>eudicotyledons</taxon>
        <taxon>Gunneridae</taxon>
        <taxon>Pentapetalae</taxon>
        <taxon>rosids</taxon>
        <taxon>fabids</taxon>
        <taxon>Fabales</taxon>
        <taxon>Fabaceae</taxon>
        <taxon>Papilionoideae</taxon>
        <taxon>50 kb inversion clade</taxon>
        <taxon>NPAAA clade</taxon>
        <taxon>Hologalegina</taxon>
        <taxon>IRL clade</taxon>
        <taxon>Trifolieae</taxon>
        <taxon>Medicago</taxon>
    </lineage>
</organism>
<proteinExistence type="predicted"/>
<evidence type="ECO:0000256" key="1">
    <source>
        <dbReference type="SAM" id="Phobius"/>
    </source>
</evidence>
<name>A0A396JF16_MEDTR</name>
<dbReference type="EMBL" id="PSQE01000002">
    <property type="protein sequence ID" value="RHN75025.1"/>
    <property type="molecule type" value="Genomic_DNA"/>
</dbReference>
<keyword evidence="1" id="KW-0812">Transmembrane</keyword>